<accession>A0AAJ1HWD7</accession>
<evidence type="ECO:0000259" key="5">
    <source>
        <dbReference type="SMART" id="SM00047"/>
    </source>
</evidence>
<feature type="compositionally biased region" description="Polar residues" evidence="3">
    <location>
        <begin position="369"/>
        <end position="379"/>
    </location>
</feature>
<feature type="compositionally biased region" description="Polar residues" evidence="3">
    <location>
        <begin position="160"/>
        <end position="183"/>
    </location>
</feature>
<feature type="region of interest" description="Disordered" evidence="3">
    <location>
        <begin position="354"/>
        <end position="385"/>
    </location>
</feature>
<keyword evidence="4" id="KW-0732">Signal</keyword>
<dbReference type="InterPro" id="IPR002901">
    <property type="entry name" value="MGlyc_endo_b_GlcNAc-like_dom"/>
</dbReference>
<organism evidence="6 7">
    <name type="scientific">Limosilactobacillus mucosae</name>
    <name type="common">Lactobacillus mucosae</name>
    <dbReference type="NCBI Taxonomy" id="97478"/>
    <lineage>
        <taxon>Bacteria</taxon>
        <taxon>Bacillati</taxon>
        <taxon>Bacillota</taxon>
        <taxon>Bacilli</taxon>
        <taxon>Lactobacillales</taxon>
        <taxon>Lactobacillaceae</taxon>
        <taxon>Limosilactobacillus</taxon>
    </lineage>
</organism>
<dbReference type="AlphaFoldDB" id="A0AAJ1HWD7"/>
<name>A0AAJ1HWD7_LIMMU</name>
<evidence type="ECO:0000313" key="7">
    <source>
        <dbReference type="Proteomes" id="UP001220670"/>
    </source>
</evidence>
<feature type="signal peptide" evidence="4">
    <location>
        <begin position="1"/>
        <end position="26"/>
    </location>
</feature>
<dbReference type="RefSeq" id="WP_272208323.1">
    <property type="nucleotide sequence ID" value="NZ_JAQOMV010000001.1"/>
</dbReference>
<sequence length="415" mass="46117">MFKKRFWLTSMVTMIWLVQLMSPVLAAPIPTLNQIDPGSQSGAKKASSQDYSIDAKQSNTDVSKSMMEQYQVAYHQGLMDALENRPQQEPDQELQQAAYRQGFLDGIKLRSERAAWQTKMREAQKAREAQTDQNSTAQIADKNNQHFVDPGTDQKDDQNTSDQSISNDQVSANQPIPTKSSEAADNDQAGPILCPTKNQARFIAQLGPLAQKIGQEHDLYASVLIAQAALESNWGTSELSRIHHNLFGIKGTWHGRGVSMTTQECFNGHPSIVAGIFKSYMDEKASLNDYVAVLDQPMYAGVHRKNAGNYRIATSFLKGRYATDPMYDQKLNQIIAGYRLTQFDRPIIPNDRSSAGKSEIVSHHRRPHSASTLVESTMPHSAHRGSKKVNHHTWLPVAGGIGSVGVLEVLRRLYG</sequence>
<evidence type="ECO:0000313" key="6">
    <source>
        <dbReference type="EMBL" id="MDC2830616.1"/>
    </source>
</evidence>
<evidence type="ECO:0000256" key="4">
    <source>
        <dbReference type="SAM" id="SignalP"/>
    </source>
</evidence>
<proteinExistence type="inferred from homology"/>
<keyword evidence="2 6" id="KW-0378">Hydrolase</keyword>
<comment type="caution">
    <text evidence="6">The sequence shown here is derived from an EMBL/GenBank/DDBJ whole genome shotgun (WGS) entry which is preliminary data.</text>
</comment>
<dbReference type="PANTHER" id="PTHR33308:SF9">
    <property type="entry name" value="PEPTIDOGLYCAN HYDROLASE FLGJ"/>
    <property type="match status" value="1"/>
</dbReference>
<dbReference type="EMBL" id="JAQONE010000027">
    <property type="protein sequence ID" value="MDC2830616.1"/>
    <property type="molecule type" value="Genomic_DNA"/>
</dbReference>
<dbReference type="InterPro" id="IPR051056">
    <property type="entry name" value="Glycosyl_Hydrolase_73"/>
</dbReference>
<feature type="compositionally biased region" description="Basic and acidic residues" evidence="3">
    <location>
        <begin position="118"/>
        <end position="130"/>
    </location>
</feature>
<dbReference type="PANTHER" id="PTHR33308">
    <property type="entry name" value="PEPTIDOGLYCAN HYDROLASE FLGJ"/>
    <property type="match status" value="1"/>
</dbReference>
<feature type="domain" description="Mannosyl-glycoprotein endo-beta-N-acetylglucosamidase-like" evidence="5">
    <location>
        <begin position="191"/>
        <end position="344"/>
    </location>
</feature>
<comment type="similarity">
    <text evidence="1">Belongs to the glycosyl hydrolase 73 family.</text>
</comment>
<dbReference type="SMART" id="SM00047">
    <property type="entry name" value="LYZ2"/>
    <property type="match status" value="1"/>
</dbReference>
<protein>
    <submittedName>
        <fullName evidence="6">Glycoside hydrolase family 73 protein</fullName>
    </submittedName>
</protein>
<evidence type="ECO:0000256" key="3">
    <source>
        <dbReference type="SAM" id="MobiDB-lite"/>
    </source>
</evidence>
<evidence type="ECO:0000256" key="1">
    <source>
        <dbReference type="ARBA" id="ARBA00010266"/>
    </source>
</evidence>
<dbReference type="Proteomes" id="UP001220670">
    <property type="component" value="Unassembled WGS sequence"/>
</dbReference>
<feature type="region of interest" description="Disordered" evidence="3">
    <location>
        <begin position="118"/>
        <end position="192"/>
    </location>
</feature>
<evidence type="ECO:0000256" key="2">
    <source>
        <dbReference type="ARBA" id="ARBA00022801"/>
    </source>
</evidence>
<dbReference type="GO" id="GO:0004040">
    <property type="term" value="F:amidase activity"/>
    <property type="evidence" value="ECO:0007669"/>
    <property type="project" value="InterPro"/>
</dbReference>
<feature type="compositionally biased region" description="Polar residues" evidence="3">
    <location>
        <begin position="131"/>
        <end position="146"/>
    </location>
</feature>
<feature type="region of interest" description="Disordered" evidence="3">
    <location>
        <begin position="35"/>
        <end position="62"/>
    </location>
</feature>
<feature type="chain" id="PRO_5042461772" evidence="4">
    <location>
        <begin position="27"/>
        <end position="415"/>
    </location>
</feature>
<dbReference type="Gene3D" id="1.10.530.10">
    <property type="match status" value="1"/>
</dbReference>
<gene>
    <name evidence="6" type="ORF">PO250_10070</name>
</gene>
<dbReference type="Gene3D" id="4.10.80.30">
    <property type="entry name" value="DNA polymerase, domain 6"/>
    <property type="match status" value="1"/>
</dbReference>
<dbReference type="Pfam" id="PF01832">
    <property type="entry name" value="Glucosaminidase"/>
    <property type="match status" value="1"/>
</dbReference>
<reference evidence="6" key="1">
    <citation type="submission" date="2023-01" db="EMBL/GenBank/DDBJ databases">
        <title>Genome analysis of 13 Lactobacillus isolated from gut of wild boar.</title>
        <authorList>
            <person name="Papp P."/>
            <person name="Libisch B."/>
            <person name="Nagy T."/>
            <person name="Olasz F."/>
        </authorList>
    </citation>
    <scope>NUCLEOTIDE SEQUENCE</scope>
    <source>
        <strain evidence="6">F146</strain>
    </source>
</reference>